<keyword evidence="3" id="KW-1185">Reference proteome</keyword>
<dbReference type="Proteomes" id="UP000622797">
    <property type="component" value="Unassembled WGS sequence"/>
</dbReference>
<gene>
    <name evidence="2" type="ORF">FSARC_3644</name>
</gene>
<accession>A0A8H4XC59</accession>
<proteinExistence type="predicted"/>
<evidence type="ECO:0000256" key="1">
    <source>
        <dbReference type="SAM" id="MobiDB-lite"/>
    </source>
</evidence>
<dbReference type="OrthoDB" id="288942at2759"/>
<evidence type="ECO:0008006" key="4">
    <source>
        <dbReference type="Google" id="ProtNLM"/>
    </source>
</evidence>
<dbReference type="EMBL" id="JABEXW010000177">
    <property type="protein sequence ID" value="KAF4968990.1"/>
    <property type="molecule type" value="Genomic_DNA"/>
</dbReference>
<feature type="region of interest" description="Disordered" evidence="1">
    <location>
        <begin position="298"/>
        <end position="317"/>
    </location>
</feature>
<organism evidence="2 3">
    <name type="scientific">Fusarium sarcochroum</name>
    <dbReference type="NCBI Taxonomy" id="1208366"/>
    <lineage>
        <taxon>Eukaryota</taxon>
        <taxon>Fungi</taxon>
        <taxon>Dikarya</taxon>
        <taxon>Ascomycota</taxon>
        <taxon>Pezizomycotina</taxon>
        <taxon>Sordariomycetes</taxon>
        <taxon>Hypocreomycetidae</taxon>
        <taxon>Hypocreales</taxon>
        <taxon>Nectriaceae</taxon>
        <taxon>Fusarium</taxon>
        <taxon>Fusarium lateritium species complex</taxon>
    </lineage>
</organism>
<protein>
    <recommendedName>
        <fullName evidence="4">F-box domain-containing protein</fullName>
    </recommendedName>
</protein>
<evidence type="ECO:0000313" key="3">
    <source>
        <dbReference type="Proteomes" id="UP000622797"/>
    </source>
</evidence>
<dbReference type="AlphaFoldDB" id="A0A8H4XC59"/>
<reference evidence="2" key="2">
    <citation type="submission" date="2020-05" db="EMBL/GenBank/DDBJ databases">
        <authorList>
            <person name="Kim H.-S."/>
            <person name="Proctor R.H."/>
            <person name="Brown D.W."/>
        </authorList>
    </citation>
    <scope>NUCLEOTIDE SEQUENCE</scope>
    <source>
        <strain evidence="2">NRRL 20472</strain>
    </source>
</reference>
<sequence length="317" mass="35894">MTSSICRQILDNPVDPQQGSPLYTVLPTEIRTQIFTLILIGYPTSDPNNHEPIYSLKRKTDVEILRTCKAIYKECWHMPFILAEHSVRFIISHVMPSVPAEENRPHLLEQGVQQIRDCWDQELVTINSLRIFPRVPGHGFDGFGGITEVFAIPGLDVRKITLTIRHADWCGWEQDAPLQIEGDWIPTISRNLPPSSEELCIELETKTPLGEEAVLTLDEDGFVMSQSMVKSIMKFSLLDFVERKGGQVSHAALERAKDEKFEEGQFRVDLPGQDSIQNDEPFVYIALDDFWCGTAFLSSDDDSDGEVEENSTRNRSG</sequence>
<comment type="caution">
    <text evidence="2">The sequence shown here is derived from an EMBL/GenBank/DDBJ whole genome shotgun (WGS) entry which is preliminary data.</text>
</comment>
<reference evidence="2" key="1">
    <citation type="journal article" date="2020" name="BMC Genomics">
        <title>Correction to: Identification and distribution of gene clusters required for synthesis of sphingolipid metabolism inhibitors in diverse species of the filamentous fungus Fusarium.</title>
        <authorList>
            <person name="Kim H.S."/>
            <person name="Lohmar J.M."/>
            <person name="Busman M."/>
            <person name="Brown D.W."/>
            <person name="Naumann T.A."/>
            <person name="Divon H.H."/>
            <person name="Lysoe E."/>
            <person name="Uhlig S."/>
            <person name="Proctor R.H."/>
        </authorList>
    </citation>
    <scope>NUCLEOTIDE SEQUENCE</scope>
    <source>
        <strain evidence="2">NRRL 20472</strain>
    </source>
</reference>
<name>A0A8H4XC59_9HYPO</name>
<feature type="compositionally biased region" description="Acidic residues" evidence="1">
    <location>
        <begin position="299"/>
        <end position="309"/>
    </location>
</feature>
<evidence type="ECO:0000313" key="2">
    <source>
        <dbReference type="EMBL" id="KAF4968990.1"/>
    </source>
</evidence>